<organism evidence="18 19">
    <name type="scientific">Mesorhabditis spiculigera</name>
    <dbReference type="NCBI Taxonomy" id="96644"/>
    <lineage>
        <taxon>Eukaryota</taxon>
        <taxon>Metazoa</taxon>
        <taxon>Ecdysozoa</taxon>
        <taxon>Nematoda</taxon>
        <taxon>Chromadorea</taxon>
        <taxon>Rhabditida</taxon>
        <taxon>Rhabditina</taxon>
        <taxon>Rhabditomorpha</taxon>
        <taxon>Rhabditoidea</taxon>
        <taxon>Rhabditidae</taxon>
        <taxon>Mesorhabditinae</taxon>
        <taxon>Mesorhabditis</taxon>
    </lineage>
</organism>
<dbReference type="Gene3D" id="3.20.20.80">
    <property type="entry name" value="Glycosidases"/>
    <property type="match status" value="1"/>
</dbReference>
<feature type="domain" description="Glycoside hydrolase family 5" evidence="17">
    <location>
        <begin position="93"/>
        <end position="245"/>
    </location>
</feature>
<evidence type="ECO:0000256" key="7">
    <source>
        <dbReference type="ARBA" id="ARBA00022989"/>
    </source>
</evidence>
<evidence type="ECO:0000256" key="5">
    <source>
        <dbReference type="ARBA" id="ARBA00022801"/>
    </source>
</evidence>
<keyword evidence="19" id="KW-1185">Reference proteome</keyword>
<keyword evidence="6" id="KW-0735">Signal-anchor</keyword>
<dbReference type="GO" id="GO:0071555">
    <property type="term" value="P:cell wall organization"/>
    <property type="evidence" value="ECO:0007669"/>
    <property type="project" value="UniProtKB-KW"/>
</dbReference>
<comment type="catalytic activity">
    <reaction evidence="12">
        <text>Successive hydrolysis of beta-D-glucose units from the non-reducing ends of (1-&gt;3)-beta-D-glucans, releasing alpha-glucose.</text>
        <dbReference type="EC" id="3.2.1.58"/>
    </reaction>
</comment>
<dbReference type="Proteomes" id="UP001177023">
    <property type="component" value="Unassembled WGS sequence"/>
</dbReference>
<proteinExistence type="inferred from homology"/>
<dbReference type="GO" id="GO:0009251">
    <property type="term" value="P:glucan catabolic process"/>
    <property type="evidence" value="ECO:0007669"/>
    <property type="project" value="TreeGrafter"/>
</dbReference>
<keyword evidence="5 16" id="KW-0378">Hydrolase</keyword>
<dbReference type="GO" id="GO:0009986">
    <property type="term" value="C:cell surface"/>
    <property type="evidence" value="ECO:0007669"/>
    <property type="project" value="TreeGrafter"/>
</dbReference>
<evidence type="ECO:0000256" key="9">
    <source>
        <dbReference type="ARBA" id="ARBA00023180"/>
    </source>
</evidence>
<evidence type="ECO:0000313" key="18">
    <source>
        <dbReference type="EMBL" id="CAJ0563937.1"/>
    </source>
</evidence>
<sequence length="376" mass="42568">MEADVGRSSNPTSTKQKLRKFLDAKDKVLTGDVPIRAVNLAGWLVAEYAITKGSLAWEGVPEDTAIQGEYITMKYLGCEKGDAQFKEHRVRFITEADFCEIAGYGFNTVRIPIGYWLRGADGFSGDELDVVKTWAPGSVDYLDRAIREWAYKNNLFVMIAIQAAMGSQNGKAASSPQKLGHNGWCEKPTNVQNTHAFAEWLAQRYREDAAFLGISLLDEPENVETQPLKQYYYDCNGRIRDNAESDCLLSISPLVDQQCWYNIRHEWHVDYAVNPKMQSFGQVLDHVRTSASKLITNWEGRDLFIGKWSLDCGFQMTDEEMREFAMAQLEAYKSARGGWCFSAWKFYNDDAQPRNQRSARQLLKNGILSSIEGVGL</sequence>
<evidence type="ECO:0000313" key="19">
    <source>
        <dbReference type="Proteomes" id="UP001177023"/>
    </source>
</evidence>
<dbReference type="InterPro" id="IPR050386">
    <property type="entry name" value="Glycosyl_hydrolase_5"/>
</dbReference>
<protein>
    <recommendedName>
        <fullName evidence="14">glucan 1,3-beta-glucosidase</fullName>
        <ecNumber evidence="14">3.2.1.58</ecNumber>
    </recommendedName>
    <alternativeName>
        <fullName evidence="15">Exo-1,3-beta-glucanase D</fullName>
    </alternativeName>
</protein>
<evidence type="ECO:0000256" key="11">
    <source>
        <dbReference type="ARBA" id="ARBA00023316"/>
    </source>
</evidence>
<evidence type="ECO:0000256" key="6">
    <source>
        <dbReference type="ARBA" id="ARBA00022968"/>
    </source>
</evidence>
<dbReference type="GO" id="GO:0005886">
    <property type="term" value="C:plasma membrane"/>
    <property type="evidence" value="ECO:0007669"/>
    <property type="project" value="UniProtKB-SubCell"/>
</dbReference>
<name>A0AA36C8Z0_9BILA</name>
<evidence type="ECO:0000256" key="14">
    <source>
        <dbReference type="ARBA" id="ARBA00038929"/>
    </source>
</evidence>
<evidence type="ECO:0000256" key="16">
    <source>
        <dbReference type="RuleBase" id="RU361153"/>
    </source>
</evidence>
<evidence type="ECO:0000256" key="15">
    <source>
        <dbReference type="ARBA" id="ARBA00041260"/>
    </source>
</evidence>
<evidence type="ECO:0000256" key="4">
    <source>
        <dbReference type="ARBA" id="ARBA00022692"/>
    </source>
</evidence>
<keyword evidence="7" id="KW-1133">Transmembrane helix</keyword>
<dbReference type="SUPFAM" id="SSF51445">
    <property type="entry name" value="(Trans)glycosidases"/>
    <property type="match status" value="1"/>
</dbReference>
<evidence type="ECO:0000256" key="8">
    <source>
        <dbReference type="ARBA" id="ARBA00023136"/>
    </source>
</evidence>
<comment type="subcellular location">
    <subcellularLocation>
        <location evidence="1">Cell membrane</location>
        <topology evidence="1">Single-pass type II membrane protein</topology>
    </subcellularLocation>
</comment>
<keyword evidence="4" id="KW-0812">Transmembrane</keyword>
<comment type="caution">
    <text evidence="18">The sequence shown here is derived from an EMBL/GenBank/DDBJ whole genome shotgun (WGS) entry which is preliminary data.</text>
</comment>
<evidence type="ECO:0000256" key="10">
    <source>
        <dbReference type="ARBA" id="ARBA00023295"/>
    </source>
</evidence>
<reference evidence="18" key="1">
    <citation type="submission" date="2023-06" db="EMBL/GenBank/DDBJ databases">
        <authorList>
            <person name="Delattre M."/>
        </authorList>
    </citation>
    <scope>NUCLEOTIDE SEQUENCE</scope>
    <source>
        <strain evidence="18">AF72</strain>
    </source>
</reference>
<feature type="non-terminal residue" evidence="18">
    <location>
        <position position="376"/>
    </location>
</feature>
<evidence type="ECO:0000256" key="13">
    <source>
        <dbReference type="ARBA" id="ARBA00037126"/>
    </source>
</evidence>
<dbReference type="PANTHER" id="PTHR31297:SF34">
    <property type="entry name" value="GLUCAN 1,3-BETA-GLUCOSIDASE 2"/>
    <property type="match status" value="1"/>
</dbReference>
<dbReference type="EMBL" id="CATQJA010000764">
    <property type="protein sequence ID" value="CAJ0563937.1"/>
    <property type="molecule type" value="Genomic_DNA"/>
</dbReference>
<evidence type="ECO:0000256" key="12">
    <source>
        <dbReference type="ARBA" id="ARBA00036824"/>
    </source>
</evidence>
<keyword evidence="8" id="KW-0472">Membrane</keyword>
<dbReference type="GO" id="GO:0004338">
    <property type="term" value="F:glucan exo-1,3-beta-glucosidase activity"/>
    <property type="evidence" value="ECO:0007669"/>
    <property type="project" value="UniProtKB-EC"/>
</dbReference>
<dbReference type="GO" id="GO:0005576">
    <property type="term" value="C:extracellular region"/>
    <property type="evidence" value="ECO:0007669"/>
    <property type="project" value="TreeGrafter"/>
</dbReference>
<keyword evidence="3" id="KW-1003">Cell membrane</keyword>
<accession>A0AA36C8Z0</accession>
<dbReference type="AlphaFoldDB" id="A0AA36C8Z0"/>
<evidence type="ECO:0000256" key="1">
    <source>
        <dbReference type="ARBA" id="ARBA00004401"/>
    </source>
</evidence>
<evidence type="ECO:0000256" key="3">
    <source>
        <dbReference type="ARBA" id="ARBA00022475"/>
    </source>
</evidence>
<comment type="similarity">
    <text evidence="2 16">Belongs to the glycosyl hydrolase 5 (cellulase A) family.</text>
</comment>
<keyword evidence="9" id="KW-0325">Glycoprotein</keyword>
<gene>
    <name evidence="18" type="ORF">MSPICULIGERA_LOCUS2637</name>
</gene>
<dbReference type="Pfam" id="PF00150">
    <property type="entry name" value="Cellulase"/>
    <property type="match status" value="1"/>
</dbReference>
<evidence type="ECO:0000259" key="17">
    <source>
        <dbReference type="Pfam" id="PF00150"/>
    </source>
</evidence>
<keyword evidence="10 16" id="KW-0326">Glycosidase</keyword>
<keyword evidence="11" id="KW-0961">Cell wall biogenesis/degradation</keyword>
<dbReference type="InterPro" id="IPR017853">
    <property type="entry name" value="GH"/>
</dbReference>
<comment type="function">
    <text evidence="13">Glucosidase involved in the degradation of cellulosic biomass. Active on lichenan.</text>
</comment>
<evidence type="ECO:0000256" key="2">
    <source>
        <dbReference type="ARBA" id="ARBA00005641"/>
    </source>
</evidence>
<dbReference type="EC" id="3.2.1.58" evidence="14"/>
<dbReference type="InterPro" id="IPR001547">
    <property type="entry name" value="Glyco_hydro_5"/>
</dbReference>
<dbReference type="PANTHER" id="PTHR31297">
    <property type="entry name" value="GLUCAN ENDO-1,6-BETA-GLUCOSIDASE B"/>
    <property type="match status" value="1"/>
</dbReference>